<reference evidence="1" key="1">
    <citation type="submission" date="2021-03" db="EMBL/GenBank/DDBJ databases">
        <authorList>
            <person name="Sun Q."/>
        </authorList>
    </citation>
    <scope>NUCLEOTIDE SEQUENCE</scope>
    <source>
        <strain evidence="1">CCM 8862</strain>
    </source>
</reference>
<dbReference type="Proteomes" id="UP000664332">
    <property type="component" value="Unassembled WGS sequence"/>
</dbReference>
<proteinExistence type="predicted"/>
<dbReference type="RefSeq" id="WP_207278804.1">
    <property type="nucleotide sequence ID" value="NZ_JAFLEQ010000011.1"/>
</dbReference>
<dbReference type="InterPro" id="IPR054211">
    <property type="entry name" value="DUF6918"/>
</dbReference>
<dbReference type="Pfam" id="PF21893">
    <property type="entry name" value="DUF6918"/>
    <property type="match status" value="1"/>
</dbReference>
<sequence>MNDLRTQLTGPCRSRLAEELAALTTDTIAGYSGITGTAIKATIGSVEKAQPGTVKKGINRMIPDMADALQGFWDSYRANPTAARSFGDYLGKREDEVAAHLVAEADKQSDQLDNAPLKALYGRLRAKAPKYLRPAIGPMGDLVEKYAAQ</sequence>
<evidence type="ECO:0000313" key="2">
    <source>
        <dbReference type="Proteomes" id="UP000664332"/>
    </source>
</evidence>
<name>A0A939ITX7_9CORY</name>
<comment type="caution">
    <text evidence="1">The sequence shown here is derived from an EMBL/GenBank/DDBJ whole genome shotgun (WGS) entry which is preliminary data.</text>
</comment>
<dbReference type="AlphaFoldDB" id="A0A939ITX7"/>
<dbReference type="EMBL" id="JAFLEQ010000011">
    <property type="protein sequence ID" value="MBN9644314.1"/>
    <property type="molecule type" value="Genomic_DNA"/>
</dbReference>
<accession>A0A939ITX7</accession>
<keyword evidence="2" id="KW-1185">Reference proteome</keyword>
<gene>
    <name evidence="1" type="ORF">JZY06_06770</name>
</gene>
<organism evidence="1 2">
    <name type="scientific">Corynebacterium mendelii</name>
    <dbReference type="NCBI Taxonomy" id="2765362"/>
    <lineage>
        <taxon>Bacteria</taxon>
        <taxon>Bacillati</taxon>
        <taxon>Actinomycetota</taxon>
        <taxon>Actinomycetes</taxon>
        <taxon>Mycobacteriales</taxon>
        <taxon>Corynebacteriaceae</taxon>
        <taxon>Corynebacterium</taxon>
    </lineage>
</organism>
<protein>
    <submittedName>
        <fullName evidence="1">Uncharacterized protein</fullName>
    </submittedName>
</protein>
<evidence type="ECO:0000313" key="1">
    <source>
        <dbReference type="EMBL" id="MBN9644314.1"/>
    </source>
</evidence>